<reference evidence="2 3" key="1">
    <citation type="submission" date="2019-06" db="EMBL/GenBank/DDBJ databases">
        <title>Whole genome shotgun sequence of Gluconobacter roseus NBRC 3990.</title>
        <authorList>
            <person name="Hosoyama A."/>
            <person name="Uohara A."/>
            <person name="Ohji S."/>
            <person name="Ichikawa N."/>
        </authorList>
    </citation>
    <scope>NUCLEOTIDE SEQUENCE [LARGE SCALE GENOMIC DNA]</scope>
    <source>
        <strain evidence="2 3">NBRC 3990</strain>
    </source>
</reference>
<name>A0A4Y3M4Q1_9PROT</name>
<organism evidence="2 3">
    <name type="scientific">Gluconobacter roseus NBRC 3990</name>
    <dbReference type="NCBI Taxonomy" id="1307950"/>
    <lineage>
        <taxon>Bacteria</taxon>
        <taxon>Pseudomonadati</taxon>
        <taxon>Pseudomonadota</taxon>
        <taxon>Alphaproteobacteria</taxon>
        <taxon>Acetobacterales</taxon>
        <taxon>Acetobacteraceae</taxon>
        <taxon>Gluconobacter</taxon>
    </lineage>
</organism>
<gene>
    <name evidence="2" type="ORF">GRO01_18580</name>
</gene>
<evidence type="ECO:0008006" key="4">
    <source>
        <dbReference type="Google" id="ProtNLM"/>
    </source>
</evidence>
<comment type="caution">
    <text evidence="2">The sequence shown here is derived from an EMBL/GenBank/DDBJ whole genome shotgun (WGS) entry which is preliminary data.</text>
</comment>
<sequence>MTRFSTLLICTLSAASVVLPLQMAQARPADPGTASTEIDLSSLDLTSAQDWDTATKKIRQASHAVCQQLQDENWLFMSDVTDCEQDAASNARDSLYDLRDQQRTRCRNGHVLLALSARK</sequence>
<dbReference type="EMBL" id="BJLY01000003">
    <property type="protein sequence ID" value="GEB04282.1"/>
    <property type="molecule type" value="Genomic_DNA"/>
</dbReference>
<feature type="signal peptide" evidence="1">
    <location>
        <begin position="1"/>
        <end position="26"/>
    </location>
</feature>
<proteinExistence type="predicted"/>
<accession>A0A4Y3M4Q1</accession>
<dbReference type="AlphaFoldDB" id="A0A4Y3M4Q1"/>
<dbReference type="NCBIfam" id="TIGR04433">
    <property type="entry name" value="UrcA_uranyl"/>
    <property type="match status" value="1"/>
</dbReference>
<keyword evidence="3" id="KW-1185">Reference proteome</keyword>
<feature type="chain" id="PRO_5023125525" description="UrcA family protein" evidence="1">
    <location>
        <begin position="27"/>
        <end position="119"/>
    </location>
</feature>
<protein>
    <recommendedName>
        <fullName evidence="4">UrcA family protein</fullName>
    </recommendedName>
</protein>
<dbReference type="InterPro" id="IPR030972">
    <property type="entry name" value="UrcA_uranyl"/>
</dbReference>
<evidence type="ECO:0000256" key="1">
    <source>
        <dbReference type="SAM" id="SignalP"/>
    </source>
</evidence>
<dbReference type="RefSeq" id="WP_062511110.1">
    <property type="nucleotide sequence ID" value="NZ_BAQZ01000047.1"/>
</dbReference>
<evidence type="ECO:0000313" key="3">
    <source>
        <dbReference type="Proteomes" id="UP000320772"/>
    </source>
</evidence>
<keyword evidence="1" id="KW-0732">Signal</keyword>
<evidence type="ECO:0000313" key="2">
    <source>
        <dbReference type="EMBL" id="GEB04282.1"/>
    </source>
</evidence>
<dbReference type="Proteomes" id="UP000320772">
    <property type="component" value="Unassembled WGS sequence"/>
</dbReference>